<accession>A0A0B1SHF7</accession>
<proteinExistence type="predicted"/>
<dbReference type="Proteomes" id="UP000053660">
    <property type="component" value="Unassembled WGS sequence"/>
</dbReference>
<dbReference type="EMBL" id="KN573986">
    <property type="protein sequence ID" value="KHJ83326.1"/>
    <property type="molecule type" value="Genomic_DNA"/>
</dbReference>
<organism evidence="1 2">
    <name type="scientific">Oesophagostomum dentatum</name>
    <name type="common">Nodular worm</name>
    <dbReference type="NCBI Taxonomy" id="61180"/>
    <lineage>
        <taxon>Eukaryota</taxon>
        <taxon>Metazoa</taxon>
        <taxon>Ecdysozoa</taxon>
        <taxon>Nematoda</taxon>
        <taxon>Chromadorea</taxon>
        <taxon>Rhabditida</taxon>
        <taxon>Rhabditina</taxon>
        <taxon>Rhabditomorpha</taxon>
        <taxon>Strongyloidea</taxon>
        <taxon>Strongylidae</taxon>
        <taxon>Oesophagostomum</taxon>
    </lineage>
</organism>
<reference evidence="1 2" key="1">
    <citation type="submission" date="2014-03" db="EMBL/GenBank/DDBJ databases">
        <title>Draft genome of the hookworm Oesophagostomum dentatum.</title>
        <authorList>
            <person name="Mitreva M."/>
        </authorList>
    </citation>
    <scope>NUCLEOTIDE SEQUENCE [LARGE SCALE GENOMIC DNA]</scope>
    <source>
        <strain evidence="1 2">OD-Hann</strain>
    </source>
</reference>
<keyword evidence="2" id="KW-1185">Reference proteome</keyword>
<evidence type="ECO:0000313" key="2">
    <source>
        <dbReference type="Proteomes" id="UP000053660"/>
    </source>
</evidence>
<name>A0A0B1SHF7_OESDE</name>
<sequence length="68" mass="7739">MLDASLHPSLYGMISPKRKEQLLGLFQRLKRDLGTSTCPDGALVYRLLRNLIDRFEIQSNIEPTTFGC</sequence>
<evidence type="ECO:0000313" key="1">
    <source>
        <dbReference type="EMBL" id="KHJ83326.1"/>
    </source>
</evidence>
<dbReference type="OrthoDB" id="5851617at2759"/>
<protein>
    <submittedName>
        <fullName evidence="1">Uncharacterized protein</fullName>
    </submittedName>
</protein>
<dbReference type="AlphaFoldDB" id="A0A0B1SHF7"/>
<gene>
    <name evidence="1" type="ORF">OESDEN_16977</name>
</gene>